<evidence type="ECO:0000313" key="5">
    <source>
        <dbReference type="EMBL" id="ETK02599.1"/>
    </source>
</evidence>
<dbReference type="SUPFAM" id="SSF52972">
    <property type="entry name" value="ITPase-like"/>
    <property type="match status" value="1"/>
</dbReference>
<dbReference type="HAMAP" id="MF_00528">
    <property type="entry name" value="Maf"/>
    <property type="match status" value="1"/>
</dbReference>
<comment type="catalytic activity">
    <reaction evidence="4">
        <text>UTP + H2O = UMP + diphosphate + H(+)</text>
        <dbReference type="Rhea" id="RHEA:29395"/>
        <dbReference type="ChEBI" id="CHEBI:15377"/>
        <dbReference type="ChEBI" id="CHEBI:15378"/>
        <dbReference type="ChEBI" id="CHEBI:33019"/>
        <dbReference type="ChEBI" id="CHEBI:46398"/>
        <dbReference type="ChEBI" id="CHEBI:57865"/>
        <dbReference type="EC" id="3.6.1.9"/>
    </reaction>
</comment>
<feature type="site" description="Important for substrate specificity" evidence="4">
    <location>
        <position position="195"/>
    </location>
</feature>
<dbReference type="PANTHER" id="PTHR43213">
    <property type="entry name" value="BIFUNCTIONAL DTTP/UTP PYROPHOSPHATASE/METHYLTRANSFERASE PROTEIN-RELATED"/>
    <property type="match status" value="1"/>
</dbReference>
<feature type="active site" description="Proton acceptor" evidence="4">
    <location>
        <position position="110"/>
    </location>
</feature>
<keyword evidence="4" id="KW-0963">Cytoplasm</keyword>
<protein>
    <recommendedName>
        <fullName evidence="4">dTTP/UTP pyrophosphatase</fullName>
        <shortName evidence="4">dTTPase/UTPase</shortName>
        <ecNumber evidence="4">3.6.1.9</ecNumber>
    </recommendedName>
    <alternativeName>
        <fullName evidence="4">Nucleoside triphosphate pyrophosphatase</fullName>
    </alternativeName>
    <alternativeName>
        <fullName evidence="4">Nucleotide pyrophosphatase</fullName>
        <shortName evidence="4">Nucleotide PPase</shortName>
    </alternativeName>
</protein>
<comment type="subcellular location">
    <subcellularLocation>
        <location evidence="4">Cytoplasm</location>
    </subcellularLocation>
</comment>
<dbReference type="PATRIC" id="fig|1411148.3.peg.439"/>
<dbReference type="GO" id="GO:0009117">
    <property type="term" value="P:nucleotide metabolic process"/>
    <property type="evidence" value="ECO:0007669"/>
    <property type="project" value="UniProtKB-KW"/>
</dbReference>
<dbReference type="GO" id="GO:0005737">
    <property type="term" value="C:cytoplasm"/>
    <property type="evidence" value="ECO:0007669"/>
    <property type="project" value="UniProtKB-SubCell"/>
</dbReference>
<dbReference type="AlphaFoldDB" id="W2C5Y6"/>
<dbReference type="Proteomes" id="UP000018837">
    <property type="component" value="Unassembled WGS sequence"/>
</dbReference>
<dbReference type="PIRSF" id="PIRSF006305">
    <property type="entry name" value="Maf"/>
    <property type="match status" value="1"/>
</dbReference>
<evidence type="ECO:0000313" key="6">
    <source>
        <dbReference type="Proteomes" id="UP000018837"/>
    </source>
</evidence>
<comment type="function">
    <text evidence="4">Nucleoside triphosphate pyrophosphatase that hydrolyzes dTTP and UTP. May have a dual role in cell division arrest and in preventing the incorporation of modified nucleotides into cellular nucleic acids.</text>
</comment>
<keyword evidence="3 4" id="KW-0546">Nucleotide metabolism</keyword>
<dbReference type="InterPro" id="IPR003697">
    <property type="entry name" value="Maf-like"/>
</dbReference>
<evidence type="ECO:0000256" key="3">
    <source>
        <dbReference type="ARBA" id="ARBA00023080"/>
    </source>
</evidence>
<comment type="catalytic activity">
    <reaction evidence="4">
        <text>dTTP + H2O = dTMP + diphosphate + H(+)</text>
        <dbReference type="Rhea" id="RHEA:28534"/>
        <dbReference type="ChEBI" id="CHEBI:15377"/>
        <dbReference type="ChEBI" id="CHEBI:15378"/>
        <dbReference type="ChEBI" id="CHEBI:33019"/>
        <dbReference type="ChEBI" id="CHEBI:37568"/>
        <dbReference type="ChEBI" id="CHEBI:63528"/>
        <dbReference type="EC" id="3.6.1.9"/>
    </reaction>
</comment>
<dbReference type="GO" id="GO:0036221">
    <property type="term" value="F:UTP diphosphatase activity"/>
    <property type="evidence" value="ECO:0007669"/>
    <property type="project" value="RHEA"/>
</dbReference>
<comment type="cofactor">
    <cofactor evidence="1 4">
        <name>a divalent metal cation</name>
        <dbReference type="ChEBI" id="CHEBI:60240"/>
    </cofactor>
</comment>
<dbReference type="CDD" id="cd00555">
    <property type="entry name" value="Maf"/>
    <property type="match status" value="1"/>
</dbReference>
<organism evidence="5 6">
    <name type="scientific">Tannerella sp. oral taxon BU063 isolate Cell 2</name>
    <dbReference type="NCBI Taxonomy" id="1411148"/>
    <lineage>
        <taxon>Bacteria</taxon>
        <taxon>Pseudomonadati</taxon>
        <taxon>Bacteroidota</taxon>
        <taxon>Bacteroidia</taxon>
        <taxon>Bacteroidales</taxon>
        <taxon>Tannerellaceae</taxon>
        <taxon>Tannerella</taxon>
    </lineage>
</organism>
<keyword evidence="2 4" id="KW-0378">Hydrolase</keyword>
<evidence type="ECO:0000256" key="4">
    <source>
        <dbReference type="HAMAP-Rule" id="MF_00528"/>
    </source>
</evidence>
<accession>W2C5Y6</accession>
<dbReference type="Gene3D" id="3.90.950.10">
    <property type="match status" value="1"/>
</dbReference>
<dbReference type="GO" id="GO:0036218">
    <property type="term" value="F:dTTP diphosphatase activity"/>
    <property type="evidence" value="ECO:0007669"/>
    <property type="project" value="RHEA"/>
</dbReference>
<name>W2C5Y6_9BACT</name>
<sequence>MADNYLEKRFAQYEARKAAGSRPRRRHTEPARPAIVLPTRHRIILASQSPRRRELLGGLGVQFDVRVIPDINESYPETLRPDDVPLYIAHAKARAYLPSLAADELLITADTVVVLEGDILGKPRDRDDALGMLRRLSGRRHTVVTGVVLTPGDGQRQADFSVASTVDFAPLSEAEITLYIDRLRPFDKAGAYGIQEWIGFVGVRGIEGSFYNVMGLPVGRLYEELRRMGEIVEGI</sequence>
<dbReference type="EMBL" id="AYUF01000329">
    <property type="protein sequence ID" value="ETK02599.1"/>
    <property type="molecule type" value="Genomic_DNA"/>
</dbReference>
<dbReference type="NCBIfam" id="TIGR00172">
    <property type="entry name" value="maf"/>
    <property type="match status" value="1"/>
</dbReference>
<feature type="site" description="Important for substrate specificity" evidence="4">
    <location>
        <position position="51"/>
    </location>
</feature>
<evidence type="ECO:0000256" key="2">
    <source>
        <dbReference type="ARBA" id="ARBA00022801"/>
    </source>
</evidence>
<comment type="similarity">
    <text evidence="4">Belongs to the Maf family. YhdE subfamily.</text>
</comment>
<comment type="caution">
    <text evidence="5">The sequence shown here is derived from an EMBL/GenBank/DDBJ whole genome shotgun (WGS) entry which is preliminary data.</text>
</comment>
<dbReference type="Pfam" id="PF02545">
    <property type="entry name" value="Maf"/>
    <property type="match status" value="1"/>
</dbReference>
<proteinExistence type="inferred from homology"/>
<comment type="caution">
    <text evidence="4">Lacks conserved residue(s) required for the propagation of feature annotation.</text>
</comment>
<dbReference type="EC" id="3.6.1.9" evidence="4"/>
<dbReference type="PANTHER" id="PTHR43213:SF5">
    <property type="entry name" value="BIFUNCTIONAL DTTP_UTP PYROPHOSPHATASE_METHYLTRANSFERASE PROTEIN-RELATED"/>
    <property type="match status" value="1"/>
</dbReference>
<gene>
    <name evidence="5" type="ORF">N425_03455</name>
</gene>
<reference evidence="5 6" key="1">
    <citation type="submission" date="2013-11" db="EMBL/GenBank/DDBJ databases">
        <title>Single cell genomics of uncultured Tannerella BU063 (oral taxon 286).</title>
        <authorList>
            <person name="Beall C.J."/>
            <person name="Campbell A.G."/>
            <person name="Griffen A.L."/>
            <person name="Podar M."/>
            <person name="Leys E.J."/>
        </authorList>
    </citation>
    <scope>NUCLEOTIDE SEQUENCE [LARGE SCALE GENOMIC DNA]</scope>
    <source>
        <strain evidence="5">Cell 2</strain>
    </source>
</reference>
<feature type="site" description="Important for substrate specificity" evidence="4">
    <location>
        <position position="111"/>
    </location>
</feature>
<dbReference type="InterPro" id="IPR029001">
    <property type="entry name" value="ITPase-like_fam"/>
</dbReference>
<evidence type="ECO:0000256" key="1">
    <source>
        <dbReference type="ARBA" id="ARBA00001968"/>
    </source>
</evidence>